<organism evidence="2 3">
    <name type="scientific">Agaricus bisporus var. burnettii (strain JB137-S8 / ATCC MYA-4627 / FGSC 10392)</name>
    <name type="common">White button mushroom</name>
    <dbReference type="NCBI Taxonomy" id="597362"/>
    <lineage>
        <taxon>Eukaryota</taxon>
        <taxon>Fungi</taxon>
        <taxon>Dikarya</taxon>
        <taxon>Basidiomycota</taxon>
        <taxon>Agaricomycotina</taxon>
        <taxon>Agaricomycetes</taxon>
        <taxon>Agaricomycetidae</taxon>
        <taxon>Agaricales</taxon>
        <taxon>Agaricineae</taxon>
        <taxon>Agaricaceae</taxon>
        <taxon>Agaricus</taxon>
    </lineage>
</organism>
<dbReference type="InterPro" id="IPR035901">
    <property type="entry name" value="GIY-YIG_endonuc_sf"/>
</dbReference>
<dbReference type="GeneID" id="18828793"/>
<proteinExistence type="predicted"/>
<dbReference type="AlphaFoldDB" id="K5WEX8"/>
<dbReference type="SMART" id="SM00465">
    <property type="entry name" value="GIYc"/>
    <property type="match status" value="1"/>
</dbReference>
<dbReference type="OrthoDB" id="5276050at2759"/>
<keyword evidence="3" id="KW-1185">Reference proteome</keyword>
<dbReference type="InterPro" id="IPR000305">
    <property type="entry name" value="GIY-YIG_endonuc"/>
</dbReference>
<dbReference type="InParanoid" id="K5WEX8"/>
<feature type="non-terminal residue" evidence="2">
    <location>
        <position position="149"/>
    </location>
</feature>
<dbReference type="InterPro" id="IPR006350">
    <property type="entry name" value="Intron_endoG1"/>
</dbReference>
<accession>K5WEX8</accession>
<dbReference type="CDD" id="cd10445">
    <property type="entry name" value="GIY-YIG_bI1_like"/>
    <property type="match status" value="1"/>
</dbReference>
<dbReference type="KEGG" id="abp:AGABI1DRAFT17765"/>
<evidence type="ECO:0000313" key="3">
    <source>
        <dbReference type="Proteomes" id="UP000008493"/>
    </source>
</evidence>
<dbReference type="SUPFAM" id="SSF82771">
    <property type="entry name" value="GIY-YIG endonuclease"/>
    <property type="match status" value="1"/>
</dbReference>
<dbReference type="Gene3D" id="3.40.1440.10">
    <property type="entry name" value="GIY-YIG endonuclease"/>
    <property type="match status" value="1"/>
</dbReference>
<evidence type="ECO:0000259" key="1">
    <source>
        <dbReference type="SMART" id="SM00465"/>
    </source>
</evidence>
<reference evidence="3" key="1">
    <citation type="journal article" date="2012" name="Proc. Natl. Acad. Sci. U.S.A.">
        <title>Genome sequence of the button mushroom Agaricus bisporus reveals mechanisms governing adaptation to a humic-rich ecological niche.</title>
        <authorList>
            <person name="Morin E."/>
            <person name="Kohler A."/>
            <person name="Baker A.R."/>
            <person name="Foulongne-Oriol M."/>
            <person name="Lombard V."/>
            <person name="Nagy L.G."/>
            <person name="Ohm R.A."/>
            <person name="Patyshakuliyeva A."/>
            <person name="Brun A."/>
            <person name="Aerts A.L."/>
            <person name="Bailey A.M."/>
            <person name="Billette C."/>
            <person name="Coutinho P.M."/>
            <person name="Deakin G."/>
            <person name="Doddapaneni H."/>
            <person name="Floudas D."/>
            <person name="Grimwood J."/>
            <person name="Hilden K."/>
            <person name="Kuees U."/>
            <person name="LaButti K.M."/>
            <person name="Lapidus A."/>
            <person name="Lindquist E.A."/>
            <person name="Lucas S.M."/>
            <person name="Murat C."/>
            <person name="Riley R.W."/>
            <person name="Salamov A.A."/>
            <person name="Schmutz J."/>
            <person name="Subramanian V."/>
            <person name="Woesten H.A.B."/>
            <person name="Xu J."/>
            <person name="Eastwood D.C."/>
            <person name="Foster G.D."/>
            <person name="Sonnenberg A.S."/>
            <person name="Cullen D."/>
            <person name="de Vries R.P."/>
            <person name="Lundell T."/>
            <person name="Hibbett D.S."/>
            <person name="Henrissat B."/>
            <person name="Burton K.S."/>
            <person name="Kerrigan R.W."/>
            <person name="Challen M.P."/>
            <person name="Grigoriev I.V."/>
            <person name="Martin F."/>
        </authorList>
    </citation>
    <scope>NUCLEOTIDE SEQUENCE [LARGE SCALE GENOMIC DNA]</scope>
    <source>
        <strain evidence="3">JB137-S8 / ATCC MYA-4627 / FGSC 10392</strain>
    </source>
</reference>
<feature type="non-terminal residue" evidence="2">
    <location>
        <position position="1"/>
    </location>
</feature>
<sequence length="149" mass="17470">FIFTRTLYRGLPKLTITPAVSYKNAKINKSLIFKDNKDKAFVYRWINMINAKEYLGSTSNAKKRLNTYYNLKTLGKINMPIYNAILKHGHENFTFEIIEYCLSNESIEREQYYLDNFDFEYNVLAKADSLAGYKHTTETIAKLKGRQNL</sequence>
<dbReference type="EMBL" id="JH971991">
    <property type="protein sequence ID" value="EKM73821.1"/>
    <property type="molecule type" value="Genomic_DNA"/>
</dbReference>
<dbReference type="Pfam" id="PF01541">
    <property type="entry name" value="GIY-YIG"/>
    <property type="match status" value="1"/>
</dbReference>
<dbReference type="RefSeq" id="XP_007335540.1">
    <property type="nucleotide sequence ID" value="XM_007335478.1"/>
</dbReference>
<protein>
    <recommendedName>
        <fullName evidence="1">GIY-YIG domain-containing protein</fullName>
    </recommendedName>
</protein>
<dbReference type="HOGENOM" id="CLU_1753997_0_0_1"/>
<dbReference type="STRING" id="597362.K5WEX8"/>
<evidence type="ECO:0000313" key="2">
    <source>
        <dbReference type="EMBL" id="EKM73821.1"/>
    </source>
</evidence>
<dbReference type="GO" id="GO:0004519">
    <property type="term" value="F:endonuclease activity"/>
    <property type="evidence" value="ECO:0007669"/>
    <property type="project" value="InterPro"/>
</dbReference>
<feature type="domain" description="GIY-YIG" evidence="1">
    <location>
        <begin position="39"/>
        <end position="127"/>
    </location>
</feature>
<dbReference type="NCBIfam" id="TIGR01453">
    <property type="entry name" value="grpIintron_endo"/>
    <property type="match status" value="1"/>
</dbReference>
<name>K5WEX8_AGABU</name>
<dbReference type="Proteomes" id="UP000008493">
    <property type="component" value="Unassembled WGS sequence"/>
</dbReference>
<gene>
    <name evidence="2" type="ORF">AGABI1DRAFT_17765</name>
</gene>